<dbReference type="Pfam" id="PF00072">
    <property type="entry name" value="Response_reg"/>
    <property type="match status" value="1"/>
</dbReference>
<organism evidence="18 19">
    <name type="scientific">Legionella jordanis</name>
    <dbReference type="NCBI Taxonomy" id="456"/>
    <lineage>
        <taxon>Bacteria</taxon>
        <taxon>Pseudomonadati</taxon>
        <taxon>Pseudomonadota</taxon>
        <taxon>Gammaproteobacteria</taxon>
        <taxon>Legionellales</taxon>
        <taxon>Legionellaceae</taxon>
        <taxon>Legionella</taxon>
    </lineage>
</organism>
<evidence type="ECO:0000256" key="8">
    <source>
        <dbReference type="ARBA" id="ARBA00022840"/>
    </source>
</evidence>
<evidence type="ECO:0000259" key="15">
    <source>
        <dbReference type="PROSITE" id="PS50110"/>
    </source>
</evidence>
<evidence type="ECO:0000259" key="14">
    <source>
        <dbReference type="PROSITE" id="PS50109"/>
    </source>
</evidence>
<evidence type="ECO:0000256" key="5">
    <source>
        <dbReference type="ARBA" id="ARBA00022553"/>
    </source>
</evidence>
<dbReference type="CDD" id="cd00082">
    <property type="entry name" value="HisKA"/>
    <property type="match status" value="1"/>
</dbReference>
<feature type="domain" description="HPt" evidence="17">
    <location>
        <begin position="715"/>
        <end position="812"/>
    </location>
</feature>
<dbReference type="PATRIC" id="fig|456.5.peg.1645"/>
<dbReference type="PANTHER" id="PTHR45339:SF1">
    <property type="entry name" value="HYBRID SIGNAL TRANSDUCTION HISTIDINE KINASE J"/>
    <property type="match status" value="1"/>
</dbReference>
<keyword evidence="10" id="KW-0902">Two-component regulatory system</keyword>
<dbReference type="GO" id="GO:0000155">
    <property type="term" value="F:phosphorelay sensor kinase activity"/>
    <property type="evidence" value="ECO:0007669"/>
    <property type="project" value="InterPro"/>
</dbReference>
<dbReference type="InterPro" id="IPR036890">
    <property type="entry name" value="HATPase_C_sf"/>
</dbReference>
<keyword evidence="9" id="KW-1133">Transmembrane helix</keyword>
<keyword evidence="6" id="KW-0812">Transmembrane</keyword>
<evidence type="ECO:0000256" key="12">
    <source>
        <dbReference type="PROSITE-ProRule" id="PRU00110"/>
    </source>
</evidence>
<dbReference type="InterPro" id="IPR035965">
    <property type="entry name" value="PAS-like_dom_sf"/>
</dbReference>
<dbReference type="GO" id="GO:0005886">
    <property type="term" value="C:plasma membrane"/>
    <property type="evidence" value="ECO:0007669"/>
    <property type="project" value="UniProtKB-SubCell"/>
</dbReference>
<evidence type="ECO:0000256" key="1">
    <source>
        <dbReference type="ARBA" id="ARBA00000085"/>
    </source>
</evidence>
<dbReference type="InterPro" id="IPR036097">
    <property type="entry name" value="HisK_dim/P_sf"/>
</dbReference>
<dbReference type="SMART" id="SM00086">
    <property type="entry name" value="PAC"/>
    <property type="match status" value="2"/>
</dbReference>
<dbReference type="InterPro" id="IPR008207">
    <property type="entry name" value="Sig_transdc_His_kin_Hpt_dom"/>
</dbReference>
<evidence type="ECO:0000313" key="18">
    <source>
        <dbReference type="EMBL" id="KTD17233.1"/>
    </source>
</evidence>
<evidence type="ECO:0000256" key="13">
    <source>
        <dbReference type="PROSITE-ProRule" id="PRU00169"/>
    </source>
</evidence>
<dbReference type="Gene3D" id="1.20.120.160">
    <property type="entry name" value="HPT domain"/>
    <property type="match status" value="1"/>
</dbReference>
<dbReference type="SMART" id="SM00448">
    <property type="entry name" value="REC"/>
    <property type="match status" value="1"/>
</dbReference>
<evidence type="ECO:0000256" key="11">
    <source>
        <dbReference type="ARBA" id="ARBA00023136"/>
    </source>
</evidence>
<dbReference type="PROSITE" id="PS50113">
    <property type="entry name" value="PAC"/>
    <property type="match status" value="2"/>
</dbReference>
<evidence type="ECO:0000259" key="17">
    <source>
        <dbReference type="PROSITE" id="PS50894"/>
    </source>
</evidence>
<dbReference type="Pfam" id="PF00512">
    <property type="entry name" value="HisKA"/>
    <property type="match status" value="1"/>
</dbReference>
<feature type="modified residue" description="4-aspartylphosphate" evidence="13">
    <location>
        <position position="604"/>
    </location>
</feature>
<keyword evidence="4" id="KW-1003">Cell membrane</keyword>
<comment type="caution">
    <text evidence="18">The sequence shown here is derived from an EMBL/GenBank/DDBJ whole genome shotgun (WGS) entry which is preliminary data.</text>
</comment>
<feature type="domain" description="Histidine kinase" evidence="14">
    <location>
        <begin position="295"/>
        <end position="516"/>
    </location>
</feature>
<accession>A0A0W0VAS6</accession>
<dbReference type="InterPro" id="IPR000700">
    <property type="entry name" value="PAS-assoc_C"/>
</dbReference>
<dbReference type="PRINTS" id="PR00344">
    <property type="entry name" value="BCTRLSENSOR"/>
</dbReference>
<dbReference type="InterPro" id="IPR003594">
    <property type="entry name" value="HATPase_dom"/>
</dbReference>
<keyword evidence="18" id="KW-0808">Transferase</keyword>
<dbReference type="STRING" id="456.Ljor_1539"/>
<evidence type="ECO:0000256" key="3">
    <source>
        <dbReference type="ARBA" id="ARBA00012438"/>
    </source>
</evidence>
<dbReference type="InterPro" id="IPR036641">
    <property type="entry name" value="HPT_dom_sf"/>
</dbReference>
<feature type="modified residue" description="Phosphohistidine" evidence="12">
    <location>
        <position position="754"/>
    </location>
</feature>
<evidence type="ECO:0000256" key="10">
    <source>
        <dbReference type="ARBA" id="ARBA00023012"/>
    </source>
</evidence>
<feature type="domain" description="Response regulatory" evidence="15">
    <location>
        <begin position="555"/>
        <end position="673"/>
    </location>
</feature>
<evidence type="ECO:0000259" key="16">
    <source>
        <dbReference type="PROSITE" id="PS50113"/>
    </source>
</evidence>
<dbReference type="EMBL" id="LNYJ01000011">
    <property type="protein sequence ID" value="KTD17233.1"/>
    <property type="molecule type" value="Genomic_DNA"/>
</dbReference>
<dbReference type="InterPro" id="IPR013656">
    <property type="entry name" value="PAS_4"/>
</dbReference>
<evidence type="ECO:0000256" key="6">
    <source>
        <dbReference type="ARBA" id="ARBA00022692"/>
    </source>
</evidence>
<dbReference type="Pfam" id="PF02518">
    <property type="entry name" value="HATPase_c"/>
    <property type="match status" value="1"/>
</dbReference>
<keyword evidence="8" id="KW-0067">ATP-binding</keyword>
<sequence>MPEKKLSRQKKSSVRVPLLSHTNKSVLLSIIKSLPGSVYWKDKDGKYLGCNEVMLQMAGLSSVIGKTDFDMPWADSAASLQENDRKVMELNIPLEVEETATLASGEKVVVLTRKAPLHNEVGEVIGIIGISLNITQRKEEESFLRSSQEQMQSTLENIVANMPGHVFWKDKNGVYLGCNNRQAQSLGFRFGYEIVGKTDFDLPWGNNKAELFRRHDKLIMETGTTQIIEEKAQVDGKDATVLSHKSPMRNKEGEITGVLGISIDISDRKKIETELYYAKEQAEAASRAKTEFLENMRHDIRTPLTGIVGFSEIIKSEAINPLVKEYADNLIASSHALLDLMDQILEAIRVSSGEIPKVKKKFVLKNLVQQAIDLNMAKAASKQLNLTLEYNDEIPKYLIGDNVRIHRILLELLSNALNFTDSGFVNLKVQLANRHHREIVLKLVVEDSGMGIPKDKQEEIFLHFKRLTPSYKGIYRGAGLGLSVIKQFVDDMDGEIYVDSELRKGSTFTCVIPLKVSLLEDDTGLSKTQELELISSSNLPKNSTPNPDKVDKQTHVLVVEDNAIAQKVAKVILSQLQCQVDAAVTGQEALSLCSKHEYDFIFMDIGLPDLDGYQITRHIRAQEFTKNHHTPIIALTAHVGEEDKKRCISSGMNAVLTKPLTQKSCSEIVHSFAPKQQELGKYILASDLPQSEKELFELSSFPMLDIQEGIKTTGSEAMLVEMLQFTISSLPDDLTLLKQNHQEQDWKKTQQIAHKIKGGVVYVGAIRLKMACQYLERYWKTGGRDLLEQLYEQLLQIANETIVEVEQWIERQPST</sequence>
<dbReference type="PROSITE" id="PS50110">
    <property type="entry name" value="RESPONSE_REGULATORY"/>
    <property type="match status" value="1"/>
</dbReference>
<reference evidence="18 19" key="1">
    <citation type="submission" date="2015-11" db="EMBL/GenBank/DDBJ databases">
        <title>Genomic analysis of 38 Legionella species identifies large and diverse effector repertoires.</title>
        <authorList>
            <person name="Burstein D."/>
            <person name="Amaro F."/>
            <person name="Zusman T."/>
            <person name="Lifshitz Z."/>
            <person name="Cohen O."/>
            <person name="Gilbert J.A."/>
            <person name="Pupko T."/>
            <person name="Shuman H.A."/>
            <person name="Segal G."/>
        </authorList>
    </citation>
    <scope>NUCLEOTIDE SEQUENCE [LARGE SCALE GENOMIC DNA]</scope>
    <source>
        <strain evidence="18 19">BL-540</strain>
    </source>
</reference>
<dbReference type="SMART" id="SM00387">
    <property type="entry name" value="HATPase_c"/>
    <property type="match status" value="1"/>
</dbReference>
<dbReference type="Gene3D" id="3.40.50.2300">
    <property type="match status" value="1"/>
</dbReference>
<dbReference type="OrthoDB" id="9810730at2"/>
<dbReference type="InterPro" id="IPR000014">
    <property type="entry name" value="PAS"/>
</dbReference>
<name>A0A0W0VAS6_9GAMM</name>
<dbReference type="Proteomes" id="UP000055035">
    <property type="component" value="Unassembled WGS sequence"/>
</dbReference>
<dbReference type="Pfam" id="PF08448">
    <property type="entry name" value="PAS_4"/>
    <property type="match status" value="2"/>
</dbReference>
<keyword evidence="18" id="KW-0418">Kinase</keyword>
<dbReference type="NCBIfam" id="TIGR00229">
    <property type="entry name" value="sensory_box"/>
    <property type="match status" value="2"/>
</dbReference>
<dbReference type="InterPro" id="IPR001789">
    <property type="entry name" value="Sig_transdc_resp-reg_receiver"/>
</dbReference>
<protein>
    <recommendedName>
        <fullName evidence="3">histidine kinase</fullName>
        <ecNumber evidence="3">2.7.13.3</ecNumber>
    </recommendedName>
</protein>
<dbReference type="InterPro" id="IPR003661">
    <property type="entry name" value="HisK_dim/P_dom"/>
</dbReference>
<dbReference type="PROSITE" id="PS50109">
    <property type="entry name" value="HIS_KIN"/>
    <property type="match status" value="1"/>
</dbReference>
<proteinExistence type="predicted"/>
<keyword evidence="19" id="KW-1185">Reference proteome</keyword>
<dbReference type="PROSITE" id="PS50894">
    <property type="entry name" value="HPT"/>
    <property type="match status" value="1"/>
</dbReference>
<keyword evidence="7" id="KW-0547">Nucleotide-binding</keyword>
<dbReference type="CDD" id="cd17546">
    <property type="entry name" value="REC_hyHK_CKI1_RcsC-like"/>
    <property type="match status" value="1"/>
</dbReference>
<evidence type="ECO:0000256" key="7">
    <source>
        <dbReference type="ARBA" id="ARBA00022741"/>
    </source>
</evidence>
<dbReference type="SUPFAM" id="SSF55785">
    <property type="entry name" value="PYP-like sensor domain (PAS domain)"/>
    <property type="match status" value="2"/>
</dbReference>
<keyword evidence="11" id="KW-0472">Membrane</keyword>
<dbReference type="CDD" id="cd00130">
    <property type="entry name" value="PAS"/>
    <property type="match status" value="1"/>
</dbReference>
<dbReference type="FunFam" id="3.30.565.10:FF:000010">
    <property type="entry name" value="Sensor histidine kinase RcsC"/>
    <property type="match status" value="1"/>
</dbReference>
<dbReference type="InterPro" id="IPR011006">
    <property type="entry name" value="CheY-like_superfamily"/>
</dbReference>
<evidence type="ECO:0000256" key="9">
    <source>
        <dbReference type="ARBA" id="ARBA00022989"/>
    </source>
</evidence>
<dbReference type="EC" id="2.7.13.3" evidence="3"/>
<dbReference type="RefSeq" id="WP_058471011.1">
    <property type="nucleotide sequence ID" value="NZ_CAAAIC010000003.1"/>
</dbReference>
<dbReference type="SUPFAM" id="SSF55874">
    <property type="entry name" value="ATPase domain of HSP90 chaperone/DNA topoisomerase II/histidine kinase"/>
    <property type="match status" value="1"/>
</dbReference>
<dbReference type="SUPFAM" id="SSF47226">
    <property type="entry name" value="Histidine-containing phosphotransfer domain, HPT domain"/>
    <property type="match status" value="1"/>
</dbReference>
<dbReference type="PANTHER" id="PTHR45339">
    <property type="entry name" value="HYBRID SIGNAL TRANSDUCTION HISTIDINE KINASE J"/>
    <property type="match status" value="1"/>
</dbReference>
<dbReference type="SUPFAM" id="SSF52172">
    <property type="entry name" value="CheY-like"/>
    <property type="match status" value="1"/>
</dbReference>
<comment type="catalytic activity">
    <reaction evidence="1">
        <text>ATP + protein L-histidine = ADP + protein N-phospho-L-histidine.</text>
        <dbReference type="EC" id="2.7.13.3"/>
    </reaction>
</comment>
<dbReference type="CDD" id="cd00088">
    <property type="entry name" value="HPT"/>
    <property type="match status" value="1"/>
</dbReference>
<evidence type="ECO:0000256" key="2">
    <source>
        <dbReference type="ARBA" id="ARBA00004651"/>
    </source>
</evidence>
<feature type="domain" description="PAC" evidence="16">
    <location>
        <begin position="221"/>
        <end position="277"/>
    </location>
</feature>
<dbReference type="Gene3D" id="1.10.287.130">
    <property type="match status" value="1"/>
</dbReference>
<dbReference type="GO" id="GO:0005524">
    <property type="term" value="F:ATP binding"/>
    <property type="evidence" value="ECO:0007669"/>
    <property type="project" value="UniProtKB-KW"/>
</dbReference>
<dbReference type="InterPro" id="IPR004358">
    <property type="entry name" value="Sig_transdc_His_kin-like_C"/>
</dbReference>
<gene>
    <name evidence="18" type="ORF">Ljor_1539</name>
</gene>
<dbReference type="Gene3D" id="3.30.565.10">
    <property type="entry name" value="Histidine kinase-like ATPase, C-terminal domain"/>
    <property type="match status" value="1"/>
</dbReference>
<comment type="subcellular location">
    <subcellularLocation>
        <location evidence="2">Cell membrane</location>
        <topology evidence="2">Multi-pass membrane protein</topology>
    </subcellularLocation>
</comment>
<dbReference type="SMART" id="SM00388">
    <property type="entry name" value="HisKA"/>
    <property type="match status" value="1"/>
</dbReference>
<dbReference type="Gene3D" id="3.30.450.20">
    <property type="entry name" value="PAS domain"/>
    <property type="match status" value="2"/>
</dbReference>
<evidence type="ECO:0000313" key="19">
    <source>
        <dbReference type="Proteomes" id="UP000055035"/>
    </source>
</evidence>
<dbReference type="Pfam" id="PF01627">
    <property type="entry name" value="Hpt"/>
    <property type="match status" value="1"/>
</dbReference>
<dbReference type="AlphaFoldDB" id="A0A0W0VAS6"/>
<dbReference type="SUPFAM" id="SSF47384">
    <property type="entry name" value="Homodimeric domain of signal transducing histidine kinase"/>
    <property type="match status" value="1"/>
</dbReference>
<dbReference type="InterPro" id="IPR005467">
    <property type="entry name" value="His_kinase_dom"/>
</dbReference>
<dbReference type="InterPro" id="IPR001610">
    <property type="entry name" value="PAC"/>
</dbReference>
<evidence type="ECO:0000256" key="4">
    <source>
        <dbReference type="ARBA" id="ARBA00022475"/>
    </source>
</evidence>
<feature type="domain" description="PAC" evidence="16">
    <location>
        <begin position="94"/>
        <end position="146"/>
    </location>
</feature>
<keyword evidence="5 13" id="KW-0597">Phosphoprotein</keyword>